<accession>A0A5J5ENJ3</accession>
<sequence>MNSLNYKFVLPSFPPTRLLERRPNRFGSDGALQSRPEPATFSQDPFEASFSLSLATSKSQPEVPHSDPMENTIAARRRRPDTNSVRSNSFVCVPPSKQASRPAPTLRRINTDDANLGRISRSPPSPHRADNTLEMYATCPDTSVTIRPRPRAGTGSSESSLSGPLTPISPPSPEDHVVHISPPSNPQPESTSQQKQTPATHGQMSPPDTPPAATMDMRALLDSIPRQFSDGADIFDIWFASHGNDDDTSDMFLYDTGFYAISPQQQNPLMTTASIASSTTIGGSFF</sequence>
<dbReference type="EMBL" id="VXIS01000190">
    <property type="protein sequence ID" value="KAA8897836.1"/>
    <property type="molecule type" value="Genomic_DNA"/>
</dbReference>
<protein>
    <submittedName>
        <fullName evidence="2">Uncharacterized protein</fullName>
    </submittedName>
</protein>
<dbReference type="OrthoDB" id="5430848at2759"/>
<dbReference type="Proteomes" id="UP000326924">
    <property type="component" value="Unassembled WGS sequence"/>
</dbReference>
<name>A0A5J5ENJ3_9PEZI</name>
<evidence type="ECO:0000313" key="3">
    <source>
        <dbReference type="Proteomes" id="UP000326924"/>
    </source>
</evidence>
<evidence type="ECO:0000313" key="2">
    <source>
        <dbReference type="EMBL" id="KAA8897836.1"/>
    </source>
</evidence>
<reference evidence="2 3" key="1">
    <citation type="submission" date="2019-09" db="EMBL/GenBank/DDBJ databases">
        <title>Draft genome of the ectomycorrhizal ascomycete Sphaerosporella brunnea.</title>
        <authorList>
            <consortium name="DOE Joint Genome Institute"/>
            <person name="Benucci G.M."/>
            <person name="Marozzi G."/>
            <person name="Antonielli L."/>
            <person name="Sanchez S."/>
            <person name="Marco P."/>
            <person name="Wang X."/>
            <person name="Falini L.B."/>
            <person name="Barry K."/>
            <person name="Haridas S."/>
            <person name="Lipzen A."/>
            <person name="Labutti K."/>
            <person name="Grigoriev I.V."/>
            <person name="Murat C."/>
            <person name="Martin F."/>
            <person name="Albertini E."/>
            <person name="Donnini D."/>
            <person name="Bonito G."/>
        </authorList>
    </citation>
    <scope>NUCLEOTIDE SEQUENCE [LARGE SCALE GENOMIC DNA]</scope>
    <source>
        <strain evidence="2 3">Sb_GMNB300</strain>
    </source>
</reference>
<dbReference type="AlphaFoldDB" id="A0A5J5ENJ3"/>
<feature type="compositionally biased region" description="Polar residues" evidence="1">
    <location>
        <begin position="50"/>
        <end position="60"/>
    </location>
</feature>
<feature type="compositionally biased region" description="Polar residues" evidence="1">
    <location>
        <begin position="154"/>
        <end position="163"/>
    </location>
</feature>
<gene>
    <name evidence="2" type="ORF">FN846DRAFT_223046</name>
</gene>
<dbReference type="InParanoid" id="A0A5J5ENJ3"/>
<proteinExistence type="predicted"/>
<comment type="caution">
    <text evidence="2">The sequence shown here is derived from an EMBL/GenBank/DDBJ whole genome shotgun (WGS) entry which is preliminary data.</text>
</comment>
<keyword evidence="3" id="KW-1185">Reference proteome</keyword>
<feature type="compositionally biased region" description="Polar residues" evidence="1">
    <location>
        <begin position="187"/>
        <end position="203"/>
    </location>
</feature>
<organism evidence="2 3">
    <name type="scientific">Sphaerosporella brunnea</name>
    <dbReference type="NCBI Taxonomy" id="1250544"/>
    <lineage>
        <taxon>Eukaryota</taxon>
        <taxon>Fungi</taxon>
        <taxon>Dikarya</taxon>
        <taxon>Ascomycota</taxon>
        <taxon>Pezizomycotina</taxon>
        <taxon>Pezizomycetes</taxon>
        <taxon>Pezizales</taxon>
        <taxon>Pyronemataceae</taxon>
        <taxon>Sphaerosporella</taxon>
    </lineage>
</organism>
<feature type="region of interest" description="Disordered" evidence="1">
    <location>
        <begin position="17"/>
        <end position="214"/>
    </location>
</feature>
<evidence type="ECO:0000256" key="1">
    <source>
        <dbReference type="SAM" id="MobiDB-lite"/>
    </source>
</evidence>